<comment type="caution">
    <text evidence="1">The sequence shown here is derived from an EMBL/GenBank/DDBJ whole genome shotgun (WGS) entry which is preliminary data.</text>
</comment>
<dbReference type="Proteomes" id="UP000822688">
    <property type="component" value="Chromosome V"/>
</dbReference>
<name>A0A8T0HRX2_CERPU</name>
<organism evidence="1 2">
    <name type="scientific">Ceratodon purpureus</name>
    <name type="common">Fire moss</name>
    <name type="synonym">Dicranum purpureum</name>
    <dbReference type="NCBI Taxonomy" id="3225"/>
    <lineage>
        <taxon>Eukaryota</taxon>
        <taxon>Viridiplantae</taxon>
        <taxon>Streptophyta</taxon>
        <taxon>Embryophyta</taxon>
        <taxon>Bryophyta</taxon>
        <taxon>Bryophytina</taxon>
        <taxon>Bryopsida</taxon>
        <taxon>Dicranidae</taxon>
        <taxon>Pseudoditrichales</taxon>
        <taxon>Ditrichaceae</taxon>
        <taxon>Ceratodon</taxon>
    </lineage>
</organism>
<keyword evidence="2" id="KW-1185">Reference proteome</keyword>
<dbReference type="EMBL" id="CM026426">
    <property type="protein sequence ID" value="KAG0573740.1"/>
    <property type="molecule type" value="Genomic_DNA"/>
</dbReference>
<reference evidence="1" key="1">
    <citation type="submission" date="2020-06" db="EMBL/GenBank/DDBJ databases">
        <title>WGS assembly of Ceratodon purpureus strain R40.</title>
        <authorList>
            <person name="Carey S.B."/>
            <person name="Jenkins J."/>
            <person name="Shu S."/>
            <person name="Lovell J.T."/>
            <person name="Sreedasyam A."/>
            <person name="Maumus F."/>
            <person name="Tiley G.P."/>
            <person name="Fernandez-Pozo N."/>
            <person name="Barry K."/>
            <person name="Chen C."/>
            <person name="Wang M."/>
            <person name="Lipzen A."/>
            <person name="Daum C."/>
            <person name="Saski C.A."/>
            <person name="Payton A.C."/>
            <person name="Mcbreen J.C."/>
            <person name="Conrad R.E."/>
            <person name="Kollar L.M."/>
            <person name="Olsson S."/>
            <person name="Huttunen S."/>
            <person name="Landis J.B."/>
            <person name="Wickett N.J."/>
            <person name="Johnson M.G."/>
            <person name="Rensing S.A."/>
            <person name="Grimwood J."/>
            <person name="Schmutz J."/>
            <person name="Mcdaniel S.F."/>
        </authorList>
    </citation>
    <scope>NUCLEOTIDE SEQUENCE</scope>
    <source>
        <strain evidence="1">R40</strain>
    </source>
</reference>
<evidence type="ECO:0000313" key="2">
    <source>
        <dbReference type="Proteomes" id="UP000822688"/>
    </source>
</evidence>
<evidence type="ECO:0000313" key="1">
    <source>
        <dbReference type="EMBL" id="KAG0573740.1"/>
    </source>
</evidence>
<proteinExistence type="predicted"/>
<accession>A0A8T0HRX2</accession>
<protein>
    <submittedName>
        <fullName evidence="1">Uncharacterized protein</fullName>
    </submittedName>
</protein>
<sequence length="98" mass="10297">MTLVLHQMDISQASEGADVREVGPRPKEYLILRSAKISPCGRSVHEILGSFCHFCPKILASLRCSAVTSDFGMGATGGLDTIGALTDTTDFLGVAAAN</sequence>
<gene>
    <name evidence="1" type="ORF">KC19_VG205400</name>
</gene>
<dbReference type="AlphaFoldDB" id="A0A8T0HRX2"/>